<comment type="caution">
    <text evidence="1">The sequence shown here is derived from an EMBL/GenBank/DDBJ whole genome shotgun (WGS) entry which is preliminary data.</text>
</comment>
<proteinExistence type="predicted"/>
<dbReference type="EMBL" id="LCNV01000030">
    <property type="protein sequence ID" value="KKU63222.1"/>
    <property type="molecule type" value="Genomic_DNA"/>
</dbReference>
<evidence type="ECO:0000313" key="2">
    <source>
        <dbReference type="Proteomes" id="UP000034364"/>
    </source>
</evidence>
<sequence length="33" mass="3405">MIIVLPVSGFVQEAERELSGGHLFLLAAHGGVG</sequence>
<accession>A0A0G1S1M2</accession>
<gene>
    <name evidence="1" type="ORF">UX87_C0030G0010</name>
</gene>
<protein>
    <submittedName>
        <fullName evidence="1">Uncharacterized protein</fullName>
    </submittedName>
</protein>
<dbReference type="Proteomes" id="UP000034364">
    <property type="component" value="Unassembled WGS sequence"/>
</dbReference>
<name>A0A0G1S1M2_9BACT</name>
<feature type="non-terminal residue" evidence="1">
    <location>
        <position position="33"/>
    </location>
</feature>
<evidence type="ECO:0000313" key="1">
    <source>
        <dbReference type="EMBL" id="KKU63222.1"/>
    </source>
</evidence>
<reference evidence="1 2" key="1">
    <citation type="journal article" date="2015" name="Nature">
        <title>rRNA introns, odd ribosomes, and small enigmatic genomes across a large radiation of phyla.</title>
        <authorList>
            <person name="Brown C.T."/>
            <person name="Hug L.A."/>
            <person name="Thomas B.C."/>
            <person name="Sharon I."/>
            <person name="Castelle C.J."/>
            <person name="Singh A."/>
            <person name="Wilkins M.J."/>
            <person name="Williams K.H."/>
            <person name="Banfield J.F."/>
        </authorList>
    </citation>
    <scope>NUCLEOTIDE SEQUENCE [LARGE SCALE GENOMIC DNA]</scope>
</reference>
<organism evidence="1 2">
    <name type="scientific">Candidatus Amesbacteria bacterium GW2011_GWA1_47_16</name>
    <dbReference type="NCBI Taxonomy" id="1618353"/>
    <lineage>
        <taxon>Bacteria</taxon>
        <taxon>Candidatus Amesiibacteriota</taxon>
    </lineage>
</organism>
<dbReference type="AlphaFoldDB" id="A0A0G1S1M2"/>